<evidence type="ECO:0000256" key="4">
    <source>
        <dbReference type="ARBA" id="ARBA00023026"/>
    </source>
</evidence>
<name>A0A8T0LQY8_9STRA</name>
<accession>A0A8T0LQY8</accession>
<keyword evidence="4" id="KW-0843">Virulence</keyword>
<dbReference type="PANTHER" id="PTHR33657">
    <property type="entry name" value="DOMAIN PROTEIN, PUTATIVE (AFU_ORTHOLOGUE AFUA_5G00600)-RELATED"/>
    <property type="match status" value="1"/>
</dbReference>
<evidence type="ECO:0000313" key="7">
    <source>
        <dbReference type="Proteomes" id="UP000785171"/>
    </source>
</evidence>
<dbReference type="Proteomes" id="UP000792063">
    <property type="component" value="Unassembled WGS sequence"/>
</dbReference>
<dbReference type="EMBL" id="JPWV03000277">
    <property type="protein sequence ID" value="KAG2519483.1"/>
    <property type="molecule type" value="Genomic_DNA"/>
</dbReference>
<keyword evidence="3" id="KW-0964">Secreted</keyword>
<dbReference type="Proteomes" id="UP000785171">
    <property type="component" value="Unassembled WGS sequence"/>
</dbReference>
<gene>
    <name evidence="5" type="ORF">JM16_007060</name>
    <name evidence="6" type="ORF">JM18_006919</name>
</gene>
<evidence type="ECO:0000256" key="2">
    <source>
        <dbReference type="ARBA" id="ARBA00009520"/>
    </source>
</evidence>
<evidence type="ECO:0000256" key="1">
    <source>
        <dbReference type="ARBA" id="ARBA00004613"/>
    </source>
</evidence>
<comment type="similarity">
    <text evidence="2">Belongs to the Necrosis inducing protein (NPP1) family.</text>
</comment>
<reference evidence="5" key="1">
    <citation type="journal article" date="2015" name="Genom Data">
        <title>Genome sequences of six Phytophthora species associated with forests in New Zealand.</title>
        <authorList>
            <person name="Studholme D.J."/>
            <person name="McDougal R.L."/>
            <person name="Sambles C."/>
            <person name="Hansen E."/>
            <person name="Hardy G."/>
            <person name="Grant M."/>
            <person name="Ganley R.J."/>
            <person name="Williams N.M."/>
        </authorList>
    </citation>
    <scope>NUCLEOTIDE SEQUENCE</scope>
    <source>
        <strain evidence="5">NZFS 2646</strain>
        <strain evidence="6">NZFS 3630</strain>
    </source>
</reference>
<dbReference type="InterPro" id="IPR008701">
    <property type="entry name" value="NPP1"/>
</dbReference>
<evidence type="ECO:0000313" key="6">
    <source>
        <dbReference type="EMBL" id="KAG2520582.1"/>
    </source>
</evidence>
<proteinExistence type="inferred from homology"/>
<evidence type="ECO:0000256" key="3">
    <source>
        <dbReference type="ARBA" id="ARBA00022525"/>
    </source>
</evidence>
<dbReference type="AlphaFoldDB" id="A0A8T0LQY8"/>
<comment type="subcellular location">
    <subcellularLocation>
        <location evidence="1">Secreted</location>
    </subcellularLocation>
</comment>
<sequence>MYAWYFPKGFQGDFSSRRHDWASAVVWIDNPALDAPKLLGVSTSTSDSNLIWNGPVLDGGFQDLIMWEQLTDAARVALNTVDFGNAKVMFNGANFADKLDNAWPF</sequence>
<comment type="caution">
    <text evidence="5">The sequence shown here is derived from an EMBL/GenBank/DDBJ whole genome shotgun (WGS) entry which is preliminary data.</text>
</comment>
<dbReference type="EMBL" id="JPWU03000283">
    <property type="protein sequence ID" value="KAG2520582.1"/>
    <property type="molecule type" value="Genomic_DNA"/>
</dbReference>
<reference evidence="5" key="2">
    <citation type="submission" date="2020-06" db="EMBL/GenBank/DDBJ databases">
        <authorList>
            <person name="Studholme D.J."/>
        </authorList>
    </citation>
    <scope>NUCLEOTIDE SEQUENCE</scope>
    <source>
        <strain evidence="5">NZFS 2646</strain>
        <strain evidence="6">NZFS 3630</strain>
    </source>
</reference>
<organism evidence="5 7">
    <name type="scientific">Phytophthora kernoviae</name>
    <dbReference type="NCBI Taxonomy" id="325452"/>
    <lineage>
        <taxon>Eukaryota</taxon>
        <taxon>Sar</taxon>
        <taxon>Stramenopiles</taxon>
        <taxon>Oomycota</taxon>
        <taxon>Peronosporomycetes</taxon>
        <taxon>Peronosporales</taxon>
        <taxon>Peronosporaceae</taxon>
        <taxon>Phytophthora</taxon>
    </lineage>
</organism>
<dbReference type="GO" id="GO:0005576">
    <property type="term" value="C:extracellular region"/>
    <property type="evidence" value="ECO:0007669"/>
    <property type="project" value="UniProtKB-SubCell"/>
</dbReference>
<dbReference type="PANTHER" id="PTHR33657:SF8">
    <property type="entry name" value="DOMAIN PROTEIN, PUTATIVE (AFU_ORTHOLOGUE AFUA_5G00600)-RELATED"/>
    <property type="match status" value="1"/>
</dbReference>
<evidence type="ECO:0000313" key="5">
    <source>
        <dbReference type="EMBL" id="KAG2519483.1"/>
    </source>
</evidence>
<protein>
    <submittedName>
        <fullName evidence="5">Uncharacterized protein</fullName>
    </submittedName>
</protein>
<dbReference type="Pfam" id="PF05630">
    <property type="entry name" value="NPP1"/>
    <property type="match status" value="2"/>
</dbReference>